<dbReference type="AlphaFoldDB" id="L1LEL7"/>
<sequence length="127" mass="15041">MTQPDNCNLILKAILKSAGRIPKIYWWEAKDILRKIQKQQRDLVNRHPCVSTWAKLVKCMRRFPHNMQKKCIGEASRHYQCLAANTDWKFEENDTHIKTLESFNIFIKRGEARYPQEIKNLGTGIRK</sequence>
<comment type="caution">
    <text evidence="1">The sequence shown here is derived from an EMBL/GenBank/DDBJ whole genome shotgun (WGS) entry which is preliminary data.</text>
</comment>
<dbReference type="GeneID" id="15803130"/>
<reference evidence="1 2" key="1">
    <citation type="journal article" date="2012" name="BMC Genomics">
        <title>Comparative genomic analysis and phylogenetic position of Theileria equi.</title>
        <authorList>
            <person name="Kappmeyer L.S."/>
            <person name="Thiagarajan M."/>
            <person name="Herndon D.R."/>
            <person name="Ramsay J.D."/>
            <person name="Caler E."/>
            <person name="Djikeng A."/>
            <person name="Gillespie J.J."/>
            <person name="Lau A.O."/>
            <person name="Roalson E.H."/>
            <person name="Silva J.C."/>
            <person name="Silva M.G."/>
            <person name="Suarez C.E."/>
            <person name="Ueti M.W."/>
            <person name="Nene V.M."/>
            <person name="Mealey R.H."/>
            <person name="Knowles D.P."/>
            <person name="Brayton K.A."/>
        </authorList>
    </citation>
    <scope>NUCLEOTIDE SEQUENCE [LARGE SCALE GENOMIC DNA]</scope>
    <source>
        <strain evidence="1 2">WA</strain>
    </source>
</reference>
<dbReference type="PROSITE" id="PS51808">
    <property type="entry name" value="CHCH"/>
    <property type="match status" value="1"/>
</dbReference>
<dbReference type="VEuPathDB" id="PiroplasmaDB:BEWA_038030"/>
<gene>
    <name evidence="1" type="ORF">BEWA_038030</name>
</gene>
<dbReference type="KEGG" id="beq:BEWA_038030"/>
<dbReference type="Proteomes" id="UP000031512">
    <property type="component" value="Unassembled WGS sequence"/>
</dbReference>
<proteinExistence type="predicted"/>
<dbReference type="OrthoDB" id="363957at2759"/>
<protein>
    <submittedName>
        <fullName evidence="1">Uncharacterized protein</fullName>
    </submittedName>
</protein>
<keyword evidence="2" id="KW-1185">Reference proteome</keyword>
<organism evidence="1 2">
    <name type="scientific">Theileria equi strain WA</name>
    <dbReference type="NCBI Taxonomy" id="1537102"/>
    <lineage>
        <taxon>Eukaryota</taxon>
        <taxon>Sar</taxon>
        <taxon>Alveolata</taxon>
        <taxon>Apicomplexa</taxon>
        <taxon>Aconoidasida</taxon>
        <taxon>Piroplasmida</taxon>
        <taxon>Theileriidae</taxon>
        <taxon>Theileria</taxon>
    </lineage>
</organism>
<accession>L1LEL7</accession>
<dbReference type="RefSeq" id="XP_004833218.1">
    <property type="nucleotide sequence ID" value="XM_004833161.1"/>
</dbReference>
<evidence type="ECO:0000313" key="2">
    <source>
        <dbReference type="Proteomes" id="UP000031512"/>
    </source>
</evidence>
<dbReference type="eggNOG" id="ENOG502SVMY">
    <property type="taxonomic scope" value="Eukaryota"/>
</dbReference>
<evidence type="ECO:0000313" key="1">
    <source>
        <dbReference type="EMBL" id="EKX73766.1"/>
    </source>
</evidence>
<name>L1LEL7_THEEQ</name>
<dbReference type="EMBL" id="ACOU01000002">
    <property type="protein sequence ID" value="EKX73766.1"/>
    <property type="molecule type" value="Genomic_DNA"/>
</dbReference>